<dbReference type="AlphaFoldDB" id="A0A2U1D644"/>
<proteinExistence type="predicted"/>
<dbReference type="EMBL" id="QEKT01000008">
    <property type="protein sequence ID" value="PVY83147.1"/>
    <property type="molecule type" value="Genomic_DNA"/>
</dbReference>
<feature type="domain" description="ABC-2 type transporter transmembrane" evidence="6">
    <location>
        <begin position="14"/>
        <end position="365"/>
    </location>
</feature>
<sequence length="378" mass="42044">MQVIFKNKFLGFAILASLLVTLIMTIAQIPSAKSTMQNIPIAIVNEDQGALGQNITKQIMNNKTKADHADKPIFKWQQYDNRTAADKDLDFNGNYATVIIPKNFTADIMQISQTNQPATIKIVLNQGRNNTLSTSINQILTGMFTKIGNGIGSNLLAKMGNNPINANQVSAIANPLKVEVTKTHQTTDLEAASSVFFQPIWIASLAVTMLMYFASKAFQPRNRQDVLKFKTITVAIIAVIALLIGFSTRFYASQILGYTFPDSFTLSCFLALASFAFIMLFSGFIAWLGVPGVAIFGLLLFFGLPLLVMAPEMLPTFYQNWILPWLPMRFLYEGIRELLYYSNNFINQNTIALMVIALTGLGLFFLESFSKHHKASFL</sequence>
<evidence type="ECO:0000256" key="4">
    <source>
        <dbReference type="ARBA" id="ARBA00023136"/>
    </source>
</evidence>
<gene>
    <name evidence="7" type="ORF">C7384_10823</name>
</gene>
<feature type="transmembrane region" description="Helical" evidence="5">
    <location>
        <begin position="195"/>
        <end position="214"/>
    </location>
</feature>
<dbReference type="GO" id="GO:0016020">
    <property type="term" value="C:membrane"/>
    <property type="evidence" value="ECO:0007669"/>
    <property type="project" value="UniProtKB-SubCell"/>
</dbReference>
<feature type="transmembrane region" description="Helical" evidence="5">
    <location>
        <begin position="345"/>
        <end position="366"/>
    </location>
</feature>
<reference evidence="7 8" key="1">
    <citation type="submission" date="2018-04" db="EMBL/GenBank/DDBJ databases">
        <title>Genomic Encyclopedia of Type Strains, Phase IV (KMG-IV): sequencing the most valuable type-strain genomes for metagenomic binning, comparative biology and taxonomic classification.</title>
        <authorList>
            <person name="Goeker M."/>
        </authorList>
    </citation>
    <scope>NUCLEOTIDE SEQUENCE [LARGE SCALE GENOMIC DNA]</scope>
    <source>
        <strain evidence="7 8">DSM 28795</strain>
    </source>
</reference>
<dbReference type="InterPro" id="IPR013525">
    <property type="entry name" value="ABC2_TM"/>
</dbReference>
<comment type="caution">
    <text evidence="7">The sequence shown here is derived from an EMBL/GenBank/DDBJ whole genome shotgun (WGS) entry which is preliminary data.</text>
</comment>
<dbReference type="Pfam" id="PF12698">
    <property type="entry name" value="ABC2_membrane_3"/>
    <property type="match status" value="1"/>
</dbReference>
<organism evidence="7 8">
    <name type="scientific">Convivina intestini</name>
    <dbReference type="NCBI Taxonomy" id="1505726"/>
    <lineage>
        <taxon>Bacteria</taxon>
        <taxon>Bacillati</taxon>
        <taxon>Bacillota</taxon>
        <taxon>Bacilli</taxon>
        <taxon>Lactobacillales</taxon>
        <taxon>Lactobacillaceae</taxon>
        <taxon>Convivina</taxon>
    </lineage>
</organism>
<evidence type="ECO:0000313" key="8">
    <source>
        <dbReference type="Proteomes" id="UP000245433"/>
    </source>
</evidence>
<evidence type="ECO:0000313" key="7">
    <source>
        <dbReference type="EMBL" id="PVY83147.1"/>
    </source>
</evidence>
<evidence type="ECO:0000256" key="2">
    <source>
        <dbReference type="ARBA" id="ARBA00022692"/>
    </source>
</evidence>
<protein>
    <submittedName>
        <fullName evidence="7">ABC-2 family transporter</fullName>
    </submittedName>
</protein>
<evidence type="ECO:0000259" key="6">
    <source>
        <dbReference type="Pfam" id="PF12698"/>
    </source>
</evidence>
<dbReference type="InterPro" id="IPR051328">
    <property type="entry name" value="T7SS_ABC-Transporter"/>
</dbReference>
<keyword evidence="2 5" id="KW-0812">Transmembrane</keyword>
<dbReference type="Gene3D" id="3.40.1710.10">
    <property type="entry name" value="abc type-2 transporter like domain"/>
    <property type="match status" value="1"/>
</dbReference>
<feature type="transmembrane region" description="Helical" evidence="5">
    <location>
        <begin position="234"/>
        <end position="252"/>
    </location>
</feature>
<keyword evidence="4 5" id="KW-0472">Membrane</keyword>
<dbReference type="PANTHER" id="PTHR43077">
    <property type="entry name" value="TRANSPORT PERMEASE YVFS-RELATED"/>
    <property type="match status" value="1"/>
</dbReference>
<name>A0A2U1D644_9LACO</name>
<dbReference type="Proteomes" id="UP000245433">
    <property type="component" value="Unassembled WGS sequence"/>
</dbReference>
<dbReference type="GO" id="GO:0140359">
    <property type="term" value="F:ABC-type transporter activity"/>
    <property type="evidence" value="ECO:0007669"/>
    <property type="project" value="InterPro"/>
</dbReference>
<evidence type="ECO:0000256" key="5">
    <source>
        <dbReference type="SAM" id="Phobius"/>
    </source>
</evidence>
<dbReference type="PANTHER" id="PTHR43077:SF5">
    <property type="entry name" value="PHAGE INFECTION PROTEIN"/>
    <property type="match status" value="1"/>
</dbReference>
<keyword evidence="8" id="KW-1185">Reference proteome</keyword>
<keyword evidence="3 5" id="KW-1133">Transmembrane helix</keyword>
<accession>A0A2U1D644</accession>
<feature type="transmembrane region" description="Helical" evidence="5">
    <location>
        <begin position="264"/>
        <end position="288"/>
    </location>
</feature>
<feature type="transmembrane region" description="Helical" evidence="5">
    <location>
        <begin position="295"/>
        <end position="318"/>
    </location>
</feature>
<comment type="subcellular location">
    <subcellularLocation>
        <location evidence="1">Membrane</location>
        <topology evidence="1">Multi-pass membrane protein</topology>
    </subcellularLocation>
</comment>
<evidence type="ECO:0000256" key="3">
    <source>
        <dbReference type="ARBA" id="ARBA00022989"/>
    </source>
</evidence>
<evidence type="ECO:0000256" key="1">
    <source>
        <dbReference type="ARBA" id="ARBA00004141"/>
    </source>
</evidence>
<dbReference type="RefSeq" id="WP_165806790.1">
    <property type="nucleotide sequence ID" value="NZ_CAKOEX010000008.1"/>
</dbReference>